<gene>
    <name evidence="2" type="ORF">TIFTF001_053890</name>
    <name evidence="3" type="ORF">TIFTF001_053904</name>
</gene>
<dbReference type="EMBL" id="BTGU01013557">
    <property type="protein sequence ID" value="GMN74703.1"/>
    <property type="molecule type" value="Genomic_DNA"/>
</dbReference>
<dbReference type="EMBL" id="BTGU01013545">
    <property type="protein sequence ID" value="GMN74654.1"/>
    <property type="molecule type" value="Genomic_DNA"/>
</dbReference>
<organism evidence="2 4">
    <name type="scientific">Ficus carica</name>
    <name type="common">Common fig</name>
    <dbReference type="NCBI Taxonomy" id="3494"/>
    <lineage>
        <taxon>Eukaryota</taxon>
        <taxon>Viridiplantae</taxon>
        <taxon>Streptophyta</taxon>
        <taxon>Embryophyta</taxon>
        <taxon>Tracheophyta</taxon>
        <taxon>Spermatophyta</taxon>
        <taxon>Magnoliopsida</taxon>
        <taxon>eudicotyledons</taxon>
        <taxon>Gunneridae</taxon>
        <taxon>Pentapetalae</taxon>
        <taxon>rosids</taxon>
        <taxon>fabids</taxon>
        <taxon>Rosales</taxon>
        <taxon>Moraceae</taxon>
        <taxon>Ficeae</taxon>
        <taxon>Ficus</taxon>
    </lineage>
</organism>
<accession>A0AA88EPD0</accession>
<evidence type="ECO:0000313" key="3">
    <source>
        <dbReference type="EMBL" id="GMN74703.1"/>
    </source>
</evidence>
<dbReference type="PROSITE" id="PS50404">
    <property type="entry name" value="GST_NTER"/>
    <property type="match status" value="1"/>
</dbReference>
<evidence type="ECO:0000313" key="4">
    <source>
        <dbReference type="Proteomes" id="UP001187192"/>
    </source>
</evidence>
<dbReference type="Gene3D" id="3.40.30.10">
    <property type="entry name" value="Glutaredoxin"/>
    <property type="match status" value="1"/>
</dbReference>
<dbReference type="SUPFAM" id="SSF52833">
    <property type="entry name" value="Thioredoxin-like"/>
    <property type="match status" value="1"/>
</dbReference>
<sequence>MAEIESDLTLIGLWQSPFVLRARIALNIKNLQYVFHEEKFGTKSELLLK</sequence>
<evidence type="ECO:0000259" key="1">
    <source>
        <dbReference type="PROSITE" id="PS50404"/>
    </source>
</evidence>
<comment type="caution">
    <text evidence="2">The sequence shown here is derived from an EMBL/GenBank/DDBJ whole genome shotgun (WGS) entry which is preliminary data.</text>
</comment>
<dbReference type="Proteomes" id="UP001187192">
    <property type="component" value="Unassembled WGS sequence"/>
</dbReference>
<evidence type="ECO:0000313" key="2">
    <source>
        <dbReference type="EMBL" id="GMN74654.1"/>
    </source>
</evidence>
<dbReference type="AlphaFoldDB" id="A0AA88EPD0"/>
<protein>
    <recommendedName>
        <fullName evidence="1">GST N-terminal domain-containing protein</fullName>
    </recommendedName>
</protein>
<name>A0AA88EPD0_FICCA</name>
<feature type="non-terminal residue" evidence="2">
    <location>
        <position position="49"/>
    </location>
</feature>
<dbReference type="InterPro" id="IPR036249">
    <property type="entry name" value="Thioredoxin-like_sf"/>
</dbReference>
<keyword evidence="4" id="KW-1185">Reference proteome</keyword>
<reference evidence="2" key="1">
    <citation type="submission" date="2023-07" db="EMBL/GenBank/DDBJ databases">
        <title>draft genome sequence of fig (Ficus carica).</title>
        <authorList>
            <person name="Takahashi T."/>
            <person name="Nishimura K."/>
        </authorList>
    </citation>
    <scope>NUCLEOTIDE SEQUENCE</scope>
</reference>
<feature type="domain" description="GST N-terminal" evidence="1">
    <location>
        <begin position="6"/>
        <end position="49"/>
    </location>
</feature>
<dbReference type="InterPro" id="IPR004045">
    <property type="entry name" value="Glutathione_S-Trfase_N"/>
</dbReference>
<proteinExistence type="predicted"/>